<protein>
    <submittedName>
        <fullName evidence="2">Histidine kinase</fullName>
    </submittedName>
</protein>
<sequence>MDGAVRLVWRRASIRSHAARWIARLHADDCTEADKQRFRQWLYSNPRHASAFEQLTELWELGGSPGPASARHAPARAMRPSRRQVLAGLAGAALLLPPMPRRAQAARVLQTPAGTFSGITLEGSVRCELDTDTRLVLLPDSQCGRLEKGQIVLSALGRAPPLWLFAGPVNLRLCVQGAANIRLDPDCVHVTAVRDRLLVKDPSLAGGRAWLPPGQRLSFFANGHSRQDTPDLNALLAWQQGRIVFRNCPLGEVVAEINRYMPQKITLQAPLLTGRRLSGVYYISRGDSFLQMLPHLLPVRLVRTPDGLEIAPV</sequence>
<dbReference type="Proteomes" id="UP000189683">
    <property type="component" value="Chromosome"/>
</dbReference>
<dbReference type="GO" id="GO:0016301">
    <property type="term" value="F:kinase activity"/>
    <property type="evidence" value="ECO:0007669"/>
    <property type="project" value="UniProtKB-KW"/>
</dbReference>
<dbReference type="PIRSF" id="PIRSF018266">
    <property type="entry name" value="FecR"/>
    <property type="match status" value="1"/>
</dbReference>
<dbReference type="EMBL" id="NIRT01000042">
    <property type="protein sequence ID" value="PYD65122.1"/>
    <property type="molecule type" value="Genomic_DNA"/>
</dbReference>
<feature type="domain" description="FecR N-terminal" evidence="1">
    <location>
        <begin position="18"/>
        <end position="57"/>
    </location>
</feature>
<dbReference type="KEGG" id="kna:B0W47_01055"/>
<dbReference type="Gene3D" id="3.55.50.30">
    <property type="match status" value="1"/>
</dbReference>
<evidence type="ECO:0000313" key="3">
    <source>
        <dbReference type="EMBL" id="PYD65122.1"/>
    </source>
</evidence>
<name>A0A9N7CTK8_9PROT</name>
<accession>A0A9N7CTK8</accession>
<evidence type="ECO:0000313" key="5">
    <source>
        <dbReference type="Proteomes" id="UP000247512"/>
    </source>
</evidence>
<dbReference type="InterPro" id="IPR032623">
    <property type="entry name" value="FecR_N"/>
</dbReference>
<dbReference type="PANTHER" id="PTHR30273:SF2">
    <property type="entry name" value="PROTEIN FECR"/>
    <property type="match status" value="1"/>
</dbReference>
<dbReference type="GO" id="GO:0016989">
    <property type="term" value="F:sigma factor antagonist activity"/>
    <property type="evidence" value="ECO:0007669"/>
    <property type="project" value="TreeGrafter"/>
</dbReference>
<dbReference type="PANTHER" id="PTHR30273">
    <property type="entry name" value="PERIPLASMIC SIGNAL SENSOR AND SIGMA FACTOR ACTIVATOR FECR-RELATED"/>
    <property type="match status" value="1"/>
</dbReference>
<dbReference type="AlphaFoldDB" id="A0A9N7CTK8"/>
<dbReference type="OrthoDB" id="7462608at2"/>
<reference evidence="4" key="1">
    <citation type="submission" date="2017-02" db="EMBL/GenBank/DDBJ databases">
        <title>zhang.</title>
        <authorList>
            <person name="Zhang H."/>
        </authorList>
    </citation>
    <scope>NUCLEOTIDE SEQUENCE [LARGE SCALE GENOMIC DNA]</scope>
    <source>
        <strain evidence="4">RZS01</strain>
    </source>
</reference>
<proteinExistence type="predicted"/>
<keyword evidence="5" id="KW-1185">Reference proteome</keyword>
<dbReference type="Pfam" id="PF16220">
    <property type="entry name" value="DUF4880"/>
    <property type="match status" value="1"/>
</dbReference>
<dbReference type="Proteomes" id="UP000247512">
    <property type="component" value="Unassembled WGS sequence"/>
</dbReference>
<keyword evidence="2" id="KW-0418">Kinase</keyword>
<evidence type="ECO:0000313" key="4">
    <source>
        <dbReference type="Proteomes" id="UP000189683"/>
    </source>
</evidence>
<dbReference type="RefSeq" id="WP_078523717.1">
    <property type="nucleotide sequence ID" value="NZ_CP019875.1"/>
</dbReference>
<dbReference type="EMBL" id="CP019875">
    <property type="protein sequence ID" value="AQU86275.1"/>
    <property type="molecule type" value="Genomic_DNA"/>
</dbReference>
<dbReference type="InterPro" id="IPR012373">
    <property type="entry name" value="Ferrdict_sens_TM"/>
</dbReference>
<keyword evidence="2" id="KW-0808">Transferase</keyword>
<organism evidence="2 4">
    <name type="scientific">Komagataeibacter nataicola</name>
    <dbReference type="NCBI Taxonomy" id="265960"/>
    <lineage>
        <taxon>Bacteria</taxon>
        <taxon>Pseudomonadati</taxon>
        <taxon>Pseudomonadota</taxon>
        <taxon>Alphaproteobacteria</taxon>
        <taxon>Acetobacterales</taxon>
        <taxon>Acetobacteraceae</taxon>
        <taxon>Komagataeibacter</taxon>
    </lineage>
</organism>
<reference evidence="3 5" key="3">
    <citation type="submission" date="2017-06" db="EMBL/GenBank/DDBJ databases">
        <title>A draft genome sequence of Komagataeibacter nataicola LMG 1536.</title>
        <authorList>
            <person name="Skraban J."/>
            <person name="Cleenwerck I."/>
            <person name="Vandamme P."/>
            <person name="Trcek J."/>
        </authorList>
    </citation>
    <scope>NUCLEOTIDE SEQUENCE [LARGE SCALE GENOMIC DNA]</scope>
    <source>
        <strain evidence="3 5">LMG 1536</strain>
    </source>
</reference>
<evidence type="ECO:0000259" key="1">
    <source>
        <dbReference type="Pfam" id="PF16220"/>
    </source>
</evidence>
<reference evidence="2" key="2">
    <citation type="submission" date="2017-02" db="EMBL/GenBank/DDBJ databases">
        <authorList>
            <person name="Zhang H."/>
        </authorList>
    </citation>
    <scope>NUCLEOTIDE SEQUENCE</scope>
    <source>
        <strain evidence="2">RZS01</strain>
    </source>
</reference>
<evidence type="ECO:0000313" key="2">
    <source>
        <dbReference type="EMBL" id="AQU86275.1"/>
    </source>
</evidence>
<gene>
    <name evidence="2" type="ORF">B0W47_01055</name>
    <name evidence="3" type="ORF">CDI09_15320</name>
</gene>